<reference evidence="3 4" key="1">
    <citation type="journal article" date="2011" name="Front. Microbiol.">
        <title>Genomic signatures of strain selection and enhancement in Bacillus atrophaeus var. globigii, a historical biowarfare simulant.</title>
        <authorList>
            <person name="Gibbons H.S."/>
            <person name="Broomall S.M."/>
            <person name="McNew L.A."/>
            <person name="Daligault H."/>
            <person name="Chapman C."/>
            <person name="Bruce D."/>
            <person name="Karavis M."/>
            <person name="Krepps M."/>
            <person name="McGregor P.A."/>
            <person name="Hong C."/>
            <person name="Park K.H."/>
            <person name="Akmal A."/>
            <person name="Feldman A."/>
            <person name="Lin J.S."/>
            <person name="Chang W.E."/>
            <person name="Higgs B.W."/>
            <person name="Demirev P."/>
            <person name="Lindquist J."/>
            <person name="Liem A."/>
            <person name="Fochler E."/>
            <person name="Read T.D."/>
            <person name="Tapia R."/>
            <person name="Johnson S."/>
            <person name="Bishop-Lilly K.A."/>
            <person name="Detter C."/>
            <person name="Han C."/>
            <person name="Sozhamannan S."/>
            <person name="Rosenzweig C.N."/>
            <person name="Skowronski E.W."/>
        </authorList>
    </citation>
    <scope>NUCLEOTIDE SEQUENCE [LARGE SCALE GENOMIC DNA]</scope>
    <source>
        <strain evidence="3 4">CC-PW-9</strain>
    </source>
</reference>
<dbReference type="Proteomes" id="UP000287996">
    <property type="component" value="Unassembled WGS sequence"/>
</dbReference>
<gene>
    <name evidence="3" type="ORF">CWI84_02945</name>
</gene>
<dbReference type="InterPro" id="IPR007492">
    <property type="entry name" value="LytTR_DNA-bd_dom"/>
</dbReference>
<feature type="domain" description="HTH LytTR-type" evidence="2">
    <location>
        <begin position="4"/>
        <end position="109"/>
    </location>
</feature>
<dbReference type="GO" id="GO:0003677">
    <property type="term" value="F:DNA binding"/>
    <property type="evidence" value="ECO:0007669"/>
    <property type="project" value="InterPro"/>
</dbReference>
<keyword evidence="1" id="KW-0902">Two-component regulatory system</keyword>
<dbReference type="Gene3D" id="2.40.50.1020">
    <property type="entry name" value="LytTr DNA-binding domain"/>
    <property type="match status" value="1"/>
</dbReference>
<dbReference type="AlphaFoldDB" id="A0A432ZT77"/>
<dbReference type="RefSeq" id="WP_126841077.1">
    <property type="nucleotide sequence ID" value="NZ_PIQH01000002.1"/>
</dbReference>
<dbReference type="OrthoDB" id="9781059at2"/>
<dbReference type="PANTHER" id="PTHR37299:SF1">
    <property type="entry name" value="STAGE 0 SPORULATION PROTEIN A HOMOLOG"/>
    <property type="match status" value="1"/>
</dbReference>
<accession>A0A432ZT77</accession>
<dbReference type="PROSITE" id="PS50930">
    <property type="entry name" value="HTH_LYTTR"/>
    <property type="match status" value="1"/>
</dbReference>
<keyword evidence="4" id="KW-1185">Reference proteome</keyword>
<evidence type="ECO:0000313" key="3">
    <source>
        <dbReference type="EMBL" id="RUO81083.1"/>
    </source>
</evidence>
<organism evidence="3 4">
    <name type="scientific">Idiomarina tyrosinivorans</name>
    <dbReference type="NCBI Taxonomy" id="1445662"/>
    <lineage>
        <taxon>Bacteria</taxon>
        <taxon>Pseudomonadati</taxon>
        <taxon>Pseudomonadota</taxon>
        <taxon>Gammaproteobacteria</taxon>
        <taxon>Alteromonadales</taxon>
        <taxon>Idiomarinaceae</taxon>
        <taxon>Idiomarina</taxon>
    </lineage>
</organism>
<dbReference type="EMBL" id="PIQH01000002">
    <property type="protein sequence ID" value="RUO81083.1"/>
    <property type="molecule type" value="Genomic_DNA"/>
</dbReference>
<dbReference type="GO" id="GO:0000156">
    <property type="term" value="F:phosphorelay response regulator activity"/>
    <property type="evidence" value="ECO:0007669"/>
    <property type="project" value="InterPro"/>
</dbReference>
<dbReference type="Pfam" id="PF04397">
    <property type="entry name" value="LytTR"/>
    <property type="match status" value="1"/>
</dbReference>
<dbReference type="InterPro" id="IPR046947">
    <property type="entry name" value="LytR-like"/>
</dbReference>
<comment type="caution">
    <text evidence="3">The sequence shown here is derived from an EMBL/GenBank/DDBJ whole genome shotgun (WGS) entry which is preliminary data.</text>
</comment>
<dbReference type="SMART" id="SM00850">
    <property type="entry name" value="LytTR"/>
    <property type="match status" value="1"/>
</dbReference>
<protein>
    <recommendedName>
        <fullName evidence="2">HTH LytTR-type domain-containing protein</fullName>
    </recommendedName>
</protein>
<name>A0A432ZT77_9GAMM</name>
<evidence type="ECO:0000259" key="2">
    <source>
        <dbReference type="PROSITE" id="PS50930"/>
    </source>
</evidence>
<evidence type="ECO:0000313" key="4">
    <source>
        <dbReference type="Proteomes" id="UP000287996"/>
    </source>
</evidence>
<dbReference type="PANTHER" id="PTHR37299">
    <property type="entry name" value="TRANSCRIPTIONAL REGULATOR-RELATED"/>
    <property type="match status" value="1"/>
</dbReference>
<sequence>MDKLAVRNIGTISFITTDDISYVEGAGNYCQIYTKDGKRFMPRITVKALSARLSENFIRVAHSYIINTDCLLELNSELGRYSIARLSCGKELRISPRRYRQSLERYLAEVLI</sequence>
<evidence type="ECO:0000256" key="1">
    <source>
        <dbReference type="ARBA" id="ARBA00023012"/>
    </source>
</evidence>
<proteinExistence type="predicted"/>